<dbReference type="AlphaFoldDB" id="A0A426Z0F0"/>
<dbReference type="GO" id="GO:0009733">
    <property type="term" value="P:response to auxin"/>
    <property type="evidence" value="ECO:0007669"/>
    <property type="project" value="InterPro"/>
</dbReference>
<reference evidence="2 3" key="1">
    <citation type="journal article" date="2014" name="Agronomy (Basel)">
        <title>A Draft Genome Sequence for Ensete ventricosum, the Drought-Tolerant Tree Against Hunger.</title>
        <authorList>
            <person name="Harrison J."/>
            <person name="Moore K.A."/>
            <person name="Paszkiewicz K."/>
            <person name="Jones T."/>
            <person name="Grant M."/>
            <person name="Ambacheew D."/>
            <person name="Muzemil S."/>
            <person name="Studholme D.J."/>
        </authorList>
    </citation>
    <scope>NUCLEOTIDE SEQUENCE [LARGE SCALE GENOMIC DNA]</scope>
</reference>
<comment type="similarity">
    <text evidence="1">Belongs to the ARG7 family.</text>
</comment>
<comment type="caution">
    <text evidence="2">The sequence shown here is derived from an EMBL/GenBank/DDBJ whole genome shotgun (WGS) entry which is preliminary data.</text>
</comment>
<organism evidence="2 3">
    <name type="scientific">Ensete ventricosum</name>
    <name type="common">Abyssinian banana</name>
    <name type="synonym">Musa ensete</name>
    <dbReference type="NCBI Taxonomy" id="4639"/>
    <lineage>
        <taxon>Eukaryota</taxon>
        <taxon>Viridiplantae</taxon>
        <taxon>Streptophyta</taxon>
        <taxon>Embryophyta</taxon>
        <taxon>Tracheophyta</taxon>
        <taxon>Spermatophyta</taxon>
        <taxon>Magnoliopsida</taxon>
        <taxon>Liliopsida</taxon>
        <taxon>Zingiberales</taxon>
        <taxon>Musaceae</taxon>
        <taxon>Ensete</taxon>
    </lineage>
</organism>
<dbReference type="PANTHER" id="PTHR31374:SF203">
    <property type="entry name" value="AUXIN-RESPONSIVE PROTEIN SAUR71-LIKE"/>
    <property type="match status" value="1"/>
</dbReference>
<gene>
    <name evidence="2" type="ORF">B296_00041270</name>
</gene>
<evidence type="ECO:0000313" key="3">
    <source>
        <dbReference type="Proteomes" id="UP000287651"/>
    </source>
</evidence>
<dbReference type="PANTHER" id="PTHR31374">
    <property type="entry name" value="AUXIN-INDUCED PROTEIN-LIKE-RELATED"/>
    <property type="match status" value="1"/>
</dbReference>
<accession>A0A426Z0F0</accession>
<evidence type="ECO:0008006" key="4">
    <source>
        <dbReference type="Google" id="ProtNLM"/>
    </source>
</evidence>
<dbReference type="EMBL" id="AMZH03009161">
    <property type="protein sequence ID" value="RRT57435.1"/>
    <property type="molecule type" value="Genomic_DNA"/>
</dbReference>
<dbReference type="Proteomes" id="UP000287651">
    <property type="component" value="Unassembled WGS sequence"/>
</dbReference>
<dbReference type="Pfam" id="PF02519">
    <property type="entry name" value="Auxin_inducible"/>
    <property type="match status" value="1"/>
</dbReference>
<sequence>MVSIRQIVQLKQVIRRWREQLSCKGLEVATAPAGYVPLCVGPERERFEVPVRFLKLPVFLELMKRAEEEYGFEQPGVLAIPCDPDFFRWVVDALRRNQASFGKLSFDELHDLFARH</sequence>
<dbReference type="InterPro" id="IPR003676">
    <property type="entry name" value="SAUR_fam"/>
</dbReference>
<proteinExistence type="inferred from homology"/>
<evidence type="ECO:0000256" key="1">
    <source>
        <dbReference type="ARBA" id="ARBA00006974"/>
    </source>
</evidence>
<evidence type="ECO:0000313" key="2">
    <source>
        <dbReference type="EMBL" id="RRT57435.1"/>
    </source>
</evidence>
<name>A0A426Z0F0_ENSVE</name>
<protein>
    <recommendedName>
        <fullName evidence="4">Auxin-responsive protein</fullName>
    </recommendedName>
</protein>